<gene>
    <name evidence="2" type="ORF">ACFPMF_19260</name>
</gene>
<dbReference type="InterPro" id="IPR036388">
    <property type="entry name" value="WH-like_DNA-bd_sf"/>
</dbReference>
<dbReference type="EMBL" id="JBHSMA010000006">
    <property type="protein sequence ID" value="MFC5411470.1"/>
    <property type="molecule type" value="Genomic_DNA"/>
</dbReference>
<sequence length="61" mass="6668">MEGEPSYLNVDVKKVFAPSREALTLREKQVLAAMMAGNQSKEIASLLNISKQTVDNTGKIC</sequence>
<evidence type="ECO:0000313" key="2">
    <source>
        <dbReference type="EMBL" id="MFC5411470.1"/>
    </source>
</evidence>
<evidence type="ECO:0000259" key="1">
    <source>
        <dbReference type="Pfam" id="PF00196"/>
    </source>
</evidence>
<name>A0ABW0IFY8_9BACT</name>
<dbReference type="Gene3D" id="1.10.10.10">
    <property type="entry name" value="Winged helix-like DNA-binding domain superfamily/Winged helix DNA-binding domain"/>
    <property type="match status" value="1"/>
</dbReference>
<dbReference type="InterPro" id="IPR000792">
    <property type="entry name" value="Tscrpt_reg_LuxR_C"/>
</dbReference>
<evidence type="ECO:0000313" key="3">
    <source>
        <dbReference type="Proteomes" id="UP001596106"/>
    </source>
</evidence>
<dbReference type="Proteomes" id="UP001596106">
    <property type="component" value="Unassembled WGS sequence"/>
</dbReference>
<dbReference type="InterPro" id="IPR016032">
    <property type="entry name" value="Sig_transdc_resp-reg_C-effctor"/>
</dbReference>
<dbReference type="Pfam" id="PF00196">
    <property type="entry name" value="GerE"/>
    <property type="match status" value="1"/>
</dbReference>
<dbReference type="SUPFAM" id="SSF46894">
    <property type="entry name" value="C-terminal effector domain of the bipartite response regulators"/>
    <property type="match status" value="1"/>
</dbReference>
<reference evidence="3" key="1">
    <citation type="journal article" date="2019" name="Int. J. Syst. Evol. Microbiol.">
        <title>The Global Catalogue of Microorganisms (GCM) 10K type strain sequencing project: providing services to taxonomists for standard genome sequencing and annotation.</title>
        <authorList>
            <consortium name="The Broad Institute Genomics Platform"/>
            <consortium name="The Broad Institute Genome Sequencing Center for Infectious Disease"/>
            <person name="Wu L."/>
            <person name="Ma J."/>
        </authorList>
    </citation>
    <scope>NUCLEOTIDE SEQUENCE [LARGE SCALE GENOMIC DNA]</scope>
    <source>
        <strain evidence="3">CCUG 55250</strain>
    </source>
</reference>
<dbReference type="RefSeq" id="WP_379848363.1">
    <property type="nucleotide sequence ID" value="NZ_JBHSMA010000006.1"/>
</dbReference>
<accession>A0ABW0IFY8</accession>
<dbReference type="PRINTS" id="PR00038">
    <property type="entry name" value="HTHLUXR"/>
</dbReference>
<protein>
    <submittedName>
        <fullName evidence="2">LuxR C-terminal-related transcriptional regulator</fullName>
    </submittedName>
</protein>
<keyword evidence="3" id="KW-1185">Reference proteome</keyword>
<proteinExistence type="predicted"/>
<organism evidence="2 3">
    <name type="scientific">Larkinella bovis</name>
    <dbReference type="NCBI Taxonomy" id="683041"/>
    <lineage>
        <taxon>Bacteria</taxon>
        <taxon>Pseudomonadati</taxon>
        <taxon>Bacteroidota</taxon>
        <taxon>Cytophagia</taxon>
        <taxon>Cytophagales</taxon>
        <taxon>Spirosomataceae</taxon>
        <taxon>Larkinella</taxon>
    </lineage>
</organism>
<feature type="domain" description="HTH luxR-type" evidence="1">
    <location>
        <begin position="22"/>
        <end position="55"/>
    </location>
</feature>
<comment type="caution">
    <text evidence="2">The sequence shown here is derived from an EMBL/GenBank/DDBJ whole genome shotgun (WGS) entry which is preliminary data.</text>
</comment>